<protein>
    <submittedName>
        <fullName evidence="2">Uncharacterized protein</fullName>
    </submittedName>
</protein>
<evidence type="ECO:0000313" key="2">
    <source>
        <dbReference type="EMBL" id="RZH66288.1"/>
    </source>
</evidence>
<evidence type="ECO:0000313" key="3">
    <source>
        <dbReference type="Proteomes" id="UP000292704"/>
    </source>
</evidence>
<gene>
    <name evidence="2" type="ORF">ELS17_18175</name>
</gene>
<proteinExistence type="predicted"/>
<organism evidence="2 3">
    <name type="scientific">Natrinema altunense</name>
    <dbReference type="NCBI Taxonomy" id="222984"/>
    <lineage>
        <taxon>Archaea</taxon>
        <taxon>Methanobacteriati</taxon>
        <taxon>Methanobacteriota</taxon>
        <taxon>Stenosarchaea group</taxon>
        <taxon>Halobacteria</taxon>
        <taxon>Halobacteriales</taxon>
        <taxon>Natrialbaceae</taxon>
        <taxon>Natrinema</taxon>
    </lineage>
</organism>
<reference evidence="2 3" key="1">
    <citation type="submission" date="2019-02" db="EMBL/GenBank/DDBJ databases">
        <title>Genome analysis provides insights into bioremediation potentialities and Haloocin production by Natrinema altunense strain 4.1R isolated from Chott Douz in Tunisian desert.</title>
        <authorList>
            <person name="Najjari A."/>
            <person name="Youssef N."/>
            <person name="Ben Dhia O."/>
            <person name="Ferjani R."/>
            <person name="El Hidri D."/>
            <person name="Ouzari H.I."/>
            <person name="Cherif A."/>
        </authorList>
    </citation>
    <scope>NUCLEOTIDE SEQUENCE [LARGE SCALE GENOMIC DNA]</scope>
    <source>
        <strain evidence="2 3">4.1R</strain>
    </source>
</reference>
<evidence type="ECO:0000256" key="1">
    <source>
        <dbReference type="SAM" id="MobiDB-lite"/>
    </source>
</evidence>
<accession>A0A482XTP5</accession>
<feature type="region of interest" description="Disordered" evidence="1">
    <location>
        <begin position="1"/>
        <end position="50"/>
    </location>
</feature>
<dbReference type="EMBL" id="SHMR01000011">
    <property type="protein sequence ID" value="RZH66288.1"/>
    <property type="molecule type" value="Genomic_DNA"/>
</dbReference>
<dbReference type="AlphaFoldDB" id="A0A482XTP5"/>
<dbReference type="Proteomes" id="UP000292704">
    <property type="component" value="Unassembled WGS sequence"/>
</dbReference>
<name>A0A482XTP5_9EURY</name>
<comment type="caution">
    <text evidence="2">The sequence shown here is derived from an EMBL/GenBank/DDBJ whole genome shotgun (WGS) entry which is preliminary data.</text>
</comment>
<sequence length="77" mass="8839">MVASITHPTRAQHRTETPRRRIPRLGTGLSTRRSDRVNAVPDAGGTTDTDRSVVRRQRFRSSARLERDRTGLEVTRW</sequence>